<evidence type="ECO:0000256" key="2">
    <source>
        <dbReference type="ARBA" id="ARBA00022525"/>
    </source>
</evidence>
<feature type="domain" description="UPAR/Ly6" evidence="4">
    <location>
        <begin position="91"/>
        <end position="183"/>
    </location>
</feature>
<dbReference type="SMART" id="SM00134">
    <property type="entry name" value="LU"/>
    <property type="match status" value="2"/>
</dbReference>
<dbReference type="AlphaFoldDB" id="A0A3B1J040"/>
<dbReference type="FunCoup" id="A0A3B1J040">
    <property type="interactions" value="620"/>
</dbReference>
<evidence type="ECO:0000256" key="3">
    <source>
        <dbReference type="SAM" id="MobiDB-lite"/>
    </source>
</evidence>
<dbReference type="Gene3D" id="2.10.60.10">
    <property type="entry name" value="CD59"/>
    <property type="match status" value="2"/>
</dbReference>
<organism evidence="5 6">
    <name type="scientific">Astyanax mexicanus</name>
    <name type="common">Blind cave fish</name>
    <name type="synonym">Astyanax fasciatus mexicanus</name>
    <dbReference type="NCBI Taxonomy" id="7994"/>
    <lineage>
        <taxon>Eukaryota</taxon>
        <taxon>Metazoa</taxon>
        <taxon>Chordata</taxon>
        <taxon>Craniata</taxon>
        <taxon>Vertebrata</taxon>
        <taxon>Euteleostomi</taxon>
        <taxon>Actinopterygii</taxon>
        <taxon>Neopterygii</taxon>
        <taxon>Teleostei</taxon>
        <taxon>Ostariophysi</taxon>
        <taxon>Characiformes</taxon>
        <taxon>Characoidei</taxon>
        <taxon>Acestrorhamphidae</taxon>
        <taxon>Acestrorhamphinae</taxon>
        <taxon>Astyanax</taxon>
    </lineage>
</organism>
<dbReference type="InterPro" id="IPR016054">
    <property type="entry name" value="LY6_UPA_recep-like"/>
</dbReference>
<reference evidence="5" key="4">
    <citation type="submission" date="2025-09" db="UniProtKB">
        <authorList>
            <consortium name="Ensembl"/>
        </authorList>
    </citation>
    <scope>IDENTIFICATION</scope>
</reference>
<evidence type="ECO:0000259" key="4">
    <source>
        <dbReference type="SMART" id="SM00134"/>
    </source>
</evidence>
<dbReference type="InterPro" id="IPR045860">
    <property type="entry name" value="Snake_toxin-like_sf"/>
</dbReference>
<dbReference type="GO" id="GO:0005576">
    <property type="term" value="C:extracellular region"/>
    <property type="evidence" value="ECO:0007669"/>
    <property type="project" value="UniProtKB-SubCell"/>
</dbReference>
<feature type="region of interest" description="Disordered" evidence="3">
    <location>
        <begin position="1"/>
        <end position="24"/>
    </location>
</feature>
<feature type="domain" description="UPAR/Ly6" evidence="4">
    <location>
        <begin position="184"/>
        <end position="264"/>
    </location>
</feature>
<evidence type="ECO:0000256" key="1">
    <source>
        <dbReference type="ARBA" id="ARBA00004613"/>
    </source>
</evidence>
<dbReference type="Ensembl" id="ENSAMXT00000039223.1">
    <property type="protein sequence ID" value="ENSAMXP00000034759.1"/>
    <property type="gene ID" value="ENSAMXG00000034581.1"/>
</dbReference>
<dbReference type="Bgee" id="ENSAMXG00000034581">
    <property type="expression patterns" value="Expressed in zone of skin and 7 other cell types or tissues"/>
</dbReference>
<comment type="subcellular location">
    <subcellularLocation>
        <location evidence="1">Secreted</location>
    </subcellularLocation>
</comment>
<protein>
    <submittedName>
        <fullName evidence="5">Neuromast-expressed gpi-anchored lymphocyte antigen 6</fullName>
    </submittedName>
</protein>
<dbReference type="InParanoid" id="A0A3B1J040"/>
<dbReference type="InterPro" id="IPR050918">
    <property type="entry name" value="CNF-like_PLA2_Inhibitor"/>
</dbReference>
<dbReference type="STRING" id="7994.ENSAMXP00000034759"/>
<keyword evidence="2" id="KW-0964">Secreted</keyword>
<dbReference type="PANTHER" id="PTHR20914">
    <property type="entry name" value="LY6/PLAUR DOMAIN-CONTAINING PROTEIN 8"/>
    <property type="match status" value="1"/>
</dbReference>
<keyword evidence="6" id="KW-1185">Reference proteome</keyword>
<dbReference type="SUPFAM" id="SSF57302">
    <property type="entry name" value="Snake toxin-like"/>
    <property type="match status" value="2"/>
</dbReference>
<dbReference type="PANTHER" id="PTHR20914:SF24">
    <property type="entry name" value="LYMPHOCYTE ANTIGEN 6 FAMILY MEMBER M2-RELATED"/>
    <property type="match status" value="1"/>
</dbReference>
<name>A0A3B1J040_ASTMX</name>
<dbReference type="GeneTree" id="ENSGT00940000163304"/>
<reference evidence="6" key="2">
    <citation type="journal article" date="2014" name="Nat. Commun.">
        <title>The cavefish genome reveals candidate genes for eye loss.</title>
        <authorList>
            <person name="McGaugh S.E."/>
            <person name="Gross J.B."/>
            <person name="Aken B."/>
            <person name="Blin M."/>
            <person name="Borowsky R."/>
            <person name="Chalopin D."/>
            <person name="Hinaux H."/>
            <person name="Jeffery W.R."/>
            <person name="Keene A."/>
            <person name="Ma L."/>
            <person name="Minx P."/>
            <person name="Murphy D."/>
            <person name="O'Quin K.E."/>
            <person name="Retaux S."/>
            <person name="Rohner N."/>
            <person name="Searle S.M."/>
            <person name="Stahl B.A."/>
            <person name="Tabin C."/>
            <person name="Volff J.N."/>
            <person name="Yoshizawa M."/>
            <person name="Warren W.C."/>
        </authorList>
    </citation>
    <scope>NUCLEOTIDE SEQUENCE [LARGE SCALE GENOMIC DNA]</scope>
    <source>
        <strain evidence="6">female</strain>
    </source>
</reference>
<dbReference type="Pfam" id="PF00021">
    <property type="entry name" value="UPAR_LY6"/>
    <property type="match status" value="2"/>
</dbReference>
<proteinExistence type="predicted"/>
<accession>A0A3B1J040</accession>
<evidence type="ECO:0000313" key="6">
    <source>
        <dbReference type="Proteomes" id="UP000018467"/>
    </source>
</evidence>
<feature type="compositionally biased region" description="Basic residues" evidence="3">
    <location>
        <begin position="10"/>
        <end position="19"/>
    </location>
</feature>
<reference evidence="6" key="1">
    <citation type="submission" date="2013-03" db="EMBL/GenBank/DDBJ databases">
        <authorList>
            <person name="Jeffery W."/>
            <person name="Warren W."/>
            <person name="Wilson R.K."/>
        </authorList>
    </citation>
    <scope>NUCLEOTIDE SEQUENCE</scope>
    <source>
        <strain evidence="6">female</strain>
    </source>
</reference>
<dbReference type="Proteomes" id="UP000018467">
    <property type="component" value="Unassembled WGS sequence"/>
</dbReference>
<evidence type="ECO:0000313" key="5">
    <source>
        <dbReference type="Ensembl" id="ENSAMXP00000034759.1"/>
    </source>
</evidence>
<reference evidence="5" key="3">
    <citation type="submission" date="2025-08" db="UniProtKB">
        <authorList>
            <consortium name="Ensembl"/>
        </authorList>
    </citation>
    <scope>IDENTIFICATION</scope>
</reference>
<sequence>MTGGVERLTRRSRGPKSRSRLGPERFWPGGPGSLSLRRRLLRPCPYSPGWLCPDSDIFNLTLLSSFSAEIKMIQSALLILISALSCEVLSLTCYQCIPETSVQCTDQKVNCPTGQCGNMKTTAYMGSTVLVNMVMKNCSLAQHCVTASVNFGITKTTISNQCCNTDLCNAQRKPEATSNTPNGLQCYTCNGEDCSSTLDCVDEEDHCIKSAVGVEGQKLKMKGCATKSFCMGDLSAQLAQSSTVVGLSCCTGNLCNGATIYTQNFLLLGLLLAFTTLH</sequence>